<dbReference type="InterPro" id="IPR014202">
    <property type="entry name" value="Spore_II_R"/>
</dbReference>
<dbReference type="InterPro" id="IPR036396">
    <property type="entry name" value="Cyt_P450_sf"/>
</dbReference>
<dbReference type="GO" id="GO:0004497">
    <property type="term" value="F:monooxygenase activity"/>
    <property type="evidence" value="ECO:0007669"/>
    <property type="project" value="InterPro"/>
</dbReference>
<proteinExistence type="predicted"/>
<reference evidence="1 2" key="1">
    <citation type="submission" date="2020-08" db="EMBL/GenBank/DDBJ databases">
        <authorList>
            <person name="Liu C."/>
            <person name="Sun Q."/>
        </authorList>
    </citation>
    <scope>NUCLEOTIDE SEQUENCE [LARGE SCALE GENOMIC DNA]</scope>
    <source>
        <strain evidence="1 2">NSJ-29</strain>
    </source>
</reference>
<dbReference type="SUPFAM" id="SSF48264">
    <property type="entry name" value="Cytochrome P450"/>
    <property type="match status" value="1"/>
</dbReference>
<dbReference type="NCBIfam" id="TIGR02837">
    <property type="entry name" value="spore_II_R"/>
    <property type="match status" value="1"/>
</dbReference>
<organism evidence="1 2">
    <name type="scientific">Wansuia hejianensis</name>
    <dbReference type="NCBI Taxonomy" id="2763667"/>
    <lineage>
        <taxon>Bacteria</taxon>
        <taxon>Bacillati</taxon>
        <taxon>Bacillota</taxon>
        <taxon>Clostridia</taxon>
        <taxon>Lachnospirales</taxon>
        <taxon>Lachnospiraceae</taxon>
        <taxon>Wansuia</taxon>
    </lineage>
</organism>
<gene>
    <name evidence="1" type="primary">spoIIR</name>
    <name evidence="1" type="ORF">H9Q79_17455</name>
</gene>
<dbReference type="Proteomes" id="UP000515860">
    <property type="component" value="Chromosome"/>
</dbReference>
<protein>
    <submittedName>
        <fullName evidence="1">Stage II sporulation protein R</fullName>
    </submittedName>
</protein>
<dbReference type="AlphaFoldDB" id="A0A7G9GCT0"/>
<dbReference type="GO" id="GO:0020037">
    <property type="term" value="F:heme binding"/>
    <property type="evidence" value="ECO:0007669"/>
    <property type="project" value="InterPro"/>
</dbReference>
<evidence type="ECO:0000313" key="2">
    <source>
        <dbReference type="Proteomes" id="UP000515860"/>
    </source>
</evidence>
<dbReference type="Pfam" id="PF09551">
    <property type="entry name" value="Spore_II_R"/>
    <property type="match status" value="1"/>
</dbReference>
<keyword evidence="2" id="KW-1185">Reference proteome</keyword>
<dbReference type="GO" id="GO:0016705">
    <property type="term" value="F:oxidoreductase activity, acting on paired donors, with incorporation or reduction of molecular oxygen"/>
    <property type="evidence" value="ECO:0007669"/>
    <property type="project" value="InterPro"/>
</dbReference>
<dbReference type="KEGG" id="whj:H9Q79_17455"/>
<dbReference type="RefSeq" id="WP_249328834.1">
    <property type="nucleotide sequence ID" value="NZ_CP060635.1"/>
</dbReference>
<dbReference type="GO" id="GO:0005506">
    <property type="term" value="F:iron ion binding"/>
    <property type="evidence" value="ECO:0007669"/>
    <property type="project" value="InterPro"/>
</dbReference>
<name>A0A7G9GCT0_9FIRM</name>
<sequence>MKVFKFCKRNLAVIMAVIIGSAGALWTGITWDHVQETQMEIAKQVIRFHVLANSDRTADQEIKLQVKDRLLKEMGVLLEGADTLDETRECLQENLPLLQEKAEETVRLAGSSQAVTVRLTTADFPVKTYGDYTFPAGRYETLQVELGNAKGHNWWCMIYPSLCFEDALHPAMTEKGGKKLKGVLSDEAYDSILQKGELSIGFLWF</sequence>
<dbReference type="EMBL" id="CP060635">
    <property type="protein sequence ID" value="QNM08612.1"/>
    <property type="molecule type" value="Genomic_DNA"/>
</dbReference>
<accession>A0A7G9GCT0</accession>
<evidence type="ECO:0000313" key="1">
    <source>
        <dbReference type="EMBL" id="QNM08612.1"/>
    </source>
</evidence>